<evidence type="ECO:0000256" key="1">
    <source>
        <dbReference type="ARBA" id="ARBA00005350"/>
    </source>
</evidence>
<proteinExistence type="inferred from homology"/>
<gene>
    <name evidence="3" type="ORF">Taro_038223</name>
</gene>
<reference evidence="3" key="1">
    <citation type="submission" date="2017-07" db="EMBL/GenBank/DDBJ databases">
        <title>Taro Niue Genome Assembly and Annotation.</title>
        <authorList>
            <person name="Atibalentja N."/>
            <person name="Keating K."/>
            <person name="Fields C.J."/>
        </authorList>
    </citation>
    <scope>NUCLEOTIDE SEQUENCE</scope>
    <source>
        <strain evidence="3">Niue_2</strain>
        <tissue evidence="3">Leaf</tissue>
    </source>
</reference>
<evidence type="ECO:0000256" key="2">
    <source>
        <dbReference type="RuleBase" id="RU363116"/>
    </source>
</evidence>
<evidence type="ECO:0000313" key="3">
    <source>
        <dbReference type="EMBL" id="MQM05412.1"/>
    </source>
</evidence>
<sequence length="81" mass="9122">MLEVTLLEYISHFLYPLSLQLFTDAGQYVIRFGRSSYMKPGANTNIEELDISRPLTLSERAIAVALAVSLDCDYFSRSGGW</sequence>
<comment type="similarity">
    <text evidence="1 2">Belongs to the phospholipid scramblase family.</text>
</comment>
<evidence type="ECO:0000313" key="4">
    <source>
        <dbReference type="Proteomes" id="UP000652761"/>
    </source>
</evidence>
<dbReference type="AlphaFoldDB" id="A0A843W640"/>
<dbReference type="InterPro" id="IPR005552">
    <property type="entry name" value="Scramblase"/>
</dbReference>
<dbReference type="OrthoDB" id="191150at2759"/>
<dbReference type="GO" id="GO:0017128">
    <property type="term" value="F:phospholipid scramblase activity"/>
    <property type="evidence" value="ECO:0007669"/>
    <property type="project" value="InterPro"/>
</dbReference>
<dbReference type="Pfam" id="PF03803">
    <property type="entry name" value="Scramblase"/>
    <property type="match status" value="1"/>
</dbReference>
<organism evidence="3 4">
    <name type="scientific">Colocasia esculenta</name>
    <name type="common">Wild taro</name>
    <name type="synonym">Arum esculentum</name>
    <dbReference type="NCBI Taxonomy" id="4460"/>
    <lineage>
        <taxon>Eukaryota</taxon>
        <taxon>Viridiplantae</taxon>
        <taxon>Streptophyta</taxon>
        <taxon>Embryophyta</taxon>
        <taxon>Tracheophyta</taxon>
        <taxon>Spermatophyta</taxon>
        <taxon>Magnoliopsida</taxon>
        <taxon>Liliopsida</taxon>
        <taxon>Araceae</taxon>
        <taxon>Aroideae</taxon>
        <taxon>Colocasieae</taxon>
        <taxon>Colocasia</taxon>
    </lineage>
</organism>
<accession>A0A843W640</accession>
<protein>
    <recommendedName>
        <fullName evidence="2">Phospholipid scramblase</fullName>
    </recommendedName>
</protein>
<comment type="caution">
    <text evidence="3">The sequence shown here is derived from an EMBL/GenBank/DDBJ whole genome shotgun (WGS) entry which is preliminary data.</text>
</comment>
<dbReference type="EMBL" id="NMUH01003409">
    <property type="protein sequence ID" value="MQM05412.1"/>
    <property type="molecule type" value="Genomic_DNA"/>
</dbReference>
<dbReference type="Proteomes" id="UP000652761">
    <property type="component" value="Unassembled WGS sequence"/>
</dbReference>
<keyword evidence="4" id="KW-1185">Reference proteome</keyword>
<name>A0A843W640_COLES</name>